<dbReference type="InterPro" id="IPR032710">
    <property type="entry name" value="NTF2-like_dom_sf"/>
</dbReference>
<feature type="domain" description="SnoaL-like" evidence="1">
    <location>
        <begin position="10"/>
        <end position="114"/>
    </location>
</feature>
<reference evidence="2 3" key="1">
    <citation type="submission" date="2019-09" db="EMBL/GenBank/DDBJ databases">
        <title>Pimelobacter sp. isolated from Paulinella.</title>
        <authorList>
            <person name="Jeong S.E."/>
        </authorList>
    </citation>
    <scope>NUCLEOTIDE SEQUENCE [LARGE SCALE GENOMIC DNA]</scope>
    <source>
        <strain evidence="2 3">Pch-N</strain>
    </source>
</reference>
<comment type="caution">
    <text evidence="2">The sequence shown here is derived from an EMBL/GenBank/DDBJ whole genome shotgun (WGS) entry which is preliminary data.</text>
</comment>
<evidence type="ECO:0000313" key="2">
    <source>
        <dbReference type="EMBL" id="KAB2812937.1"/>
    </source>
</evidence>
<proteinExistence type="predicted"/>
<dbReference type="SUPFAM" id="SSF54427">
    <property type="entry name" value="NTF2-like"/>
    <property type="match status" value="1"/>
</dbReference>
<dbReference type="InterPro" id="IPR037401">
    <property type="entry name" value="SnoaL-like"/>
</dbReference>
<dbReference type="Proteomes" id="UP000449906">
    <property type="component" value="Unassembled WGS sequence"/>
</dbReference>
<accession>A0A7J5E4D7</accession>
<dbReference type="Gene3D" id="3.10.450.50">
    <property type="match status" value="1"/>
</dbReference>
<protein>
    <recommendedName>
        <fullName evidence="1">SnoaL-like domain-containing protein</fullName>
    </recommendedName>
</protein>
<organism evidence="2 3">
    <name type="scientific">Nocardioides simplex</name>
    <name type="common">Arthrobacter simplex</name>
    <dbReference type="NCBI Taxonomy" id="2045"/>
    <lineage>
        <taxon>Bacteria</taxon>
        <taxon>Bacillati</taxon>
        <taxon>Actinomycetota</taxon>
        <taxon>Actinomycetes</taxon>
        <taxon>Propionibacteriales</taxon>
        <taxon>Nocardioidaceae</taxon>
        <taxon>Pimelobacter</taxon>
    </lineage>
</organism>
<gene>
    <name evidence="2" type="ORF">F9L07_14640</name>
</gene>
<dbReference type="RefSeq" id="WP_151580261.1">
    <property type="nucleotide sequence ID" value="NZ_WBVM01000001.1"/>
</dbReference>
<name>A0A7J5E4D7_NOCSI</name>
<dbReference type="AlphaFoldDB" id="A0A7J5E4D7"/>
<dbReference type="EMBL" id="WBVM01000001">
    <property type="protein sequence ID" value="KAB2812937.1"/>
    <property type="molecule type" value="Genomic_DNA"/>
</dbReference>
<evidence type="ECO:0000259" key="1">
    <source>
        <dbReference type="Pfam" id="PF13474"/>
    </source>
</evidence>
<dbReference type="Pfam" id="PF13474">
    <property type="entry name" value="SnoaL_3"/>
    <property type="match status" value="1"/>
</dbReference>
<sequence length="123" mass="13180">MSHDLPPDLRALVDRLDDGLRAGDLAAVAALCDPDPSLTVHDVDGHLYRGARHWVRRPPLPAGRARLDDVAAEVTLHGPLALVTWSGAEVARATALVVRRPAGWRVVHLHHSSATPGPRPGNI</sequence>
<evidence type="ECO:0000313" key="3">
    <source>
        <dbReference type="Proteomes" id="UP000449906"/>
    </source>
</evidence>